<evidence type="ECO:0000313" key="1">
    <source>
        <dbReference type="EMBL" id="GJE87969.1"/>
    </source>
</evidence>
<gene>
    <name evidence="1" type="ORF">PsYK624_040520</name>
</gene>
<dbReference type="Proteomes" id="UP000703269">
    <property type="component" value="Unassembled WGS sequence"/>
</dbReference>
<reference evidence="1 2" key="1">
    <citation type="submission" date="2021-08" db="EMBL/GenBank/DDBJ databases">
        <title>Draft Genome Sequence of Phanerochaete sordida strain YK-624.</title>
        <authorList>
            <person name="Mori T."/>
            <person name="Dohra H."/>
            <person name="Suzuki T."/>
            <person name="Kawagishi H."/>
            <person name="Hirai H."/>
        </authorList>
    </citation>
    <scope>NUCLEOTIDE SEQUENCE [LARGE SCALE GENOMIC DNA]</scope>
    <source>
        <strain evidence="1 2">YK-624</strain>
    </source>
</reference>
<evidence type="ECO:0000313" key="2">
    <source>
        <dbReference type="Proteomes" id="UP000703269"/>
    </source>
</evidence>
<comment type="caution">
    <text evidence="1">The sequence shown here is derived from an EMBL/GenBank/DDBJ whole genome shotgun (WGS) entry which is preliminary data.</text>
</comment>
<name>A0A9P3LAX5_9APHY</name>
<dbReference type="AlphaFoldDB" id="A0A9P3LAX5"/>
<protein>
    <submittedName>
        <fullName evidence="1">Uncharacterized protein</fullName>
    </submittedName>
</protein>
<sequence length="73" mass="8149">MVCPASRPEDLRVWDRCRFLASAMTSSLSRLCLQPSCALSALLPESNAAHAEFTETFGVPGRYHHPHQVRLLI</sequence>
<dbReference type="EMBL" id="BPQB01000008">
    <property type="protein sequence ID" value="GJE87969.1"/>
    <property type="molecule type" value="Genomic_DNA"/>
</dbReference>
<keyword evidence="2" id="KW-1185">Reference proteome</keyword>
<proteinExistence type="predicted"/>
<organism evidence="1 2">
    <name type="scientific">Phanerochaete sordida</name>
    <dbReference type="NCBI Taxonomy" id="48140"/>
    <lineage>
        <taxon>Eukaryota</taxon>
        <taxon>Fungi</taxon>
        <taxon>Dikarya</taxon>
        <taxon>Basidiomycota</taxon>
        <taxon>Agaricomycotina</taxon>
        <taxon>Agaricomycetes</taxon>
        <taxon>Polyporales</taxon>
        <taxon>Phanerochaetaceae</taxon>
        <taxon>Phanerochaete</taxon>
    </lineage>
</organism>
<accession>A0A9P3LAX5</accession>